<dbReference type="SUPFAM" id="SSF52540">
    <property type="entry name" value="P-loop containing nucleoside triphosphate hydrolases"/>
    <property type="match status" value="1"/>
</dbReference>
<sequence length="335" mass="39286">MFKHQISPVEKSKNDELLSYFVGEDGFVVIGPKKFCMNENYRDHAEGFFNLEVKKDDVWIVTYPRSGTTWTHEMMWIMTHGMDFEKAKSVWHGDKFLFLEQSILGSKKMKAKFMEDHKNVEEREEMHSRMRGPGYELIKQLETPRCIKTHLPLSLLPPNLLDTAKVVYVARHPKDCAVSNYYHNKGTPVGFEAEFEQYWQLFKDGLLMFGPHTEHVKEAWERRDHPNLFFFFYEDLKKDLPGMTRKMAKFLEKYISDSDVEAMVNHLSFDKMKAIENEFVKKATGPFRGPRYGHFRQGKSGYKEEFKNIGRAVDEWVEKMIKATGIPFPSPDGVQ</sequence>
<dbReference type="InterPro" id="IPR027417">
    <property type="entry name" value="P-loop_NTPase"/>
</dbReference>
<accession>A0A0A9WPB6</accession>
<dbReference type="Gene3D" id="3.40.50.300">
    <property type="entry name" value="P-loop containing nucleotide triphosphate hydrolases"/>
    <property type="match status" value="1"/>
</dbReference>
<proteinExistence type="inferred from homology"/>
<dbReference type="InterPro" id="IPR000863">
    <property type="entry name" value="Sulfotransferase_dom"/>
</dbReference>
<dbReference type="Pfam" id="PF00685">
    <property type="entry name" value="Sulfotransfer_1"/>
    <property type="match status" value="1"/>
</dbReference>
<dbReference type="GO" id="GO:0008146">
    <property type="term" value="F:sulfotransferase activity"/>
    <property type="evidence" value="ECO:0007669"/>
    <property type="project" value="InterPro"/>
</dbReference>
<evidence type="ECO:0000256" key="2">
    <source>
        <dbReference type="ARBA" id="ARBA00022679"/>
    </source>
</evidence>
<dbReference type="EMBL" id="GDHC01015790">
    <property type="protein sequence ID" value="JAQ02839.1"/>
    <property type="molecule type" value="Transcribed_RNA"/>
</dbReference>
<reference evidence="5" key="3">
    <citation type="submission" date="2014-09" db="EMBL/GenBank/DDBJ databases">
        <authorList>
            <person name="Magalhaes I.L.F."/>
            <person name="Oliveira U."/>
            <person name="Santos F.R."/>
            <person name="Vidigal T.H.D.A."/>
            <person name="Brescovit A.D."/>
            <person name="Santos A.J."/>
        </authorList>
    </citation>
    <scope>NUCLEOTIDE SEQUENCE</scope>
</reference>
<reference evidence="4" key="2">
    <citation type="submission" date="2014-07" db="EMBL/GenBank/DDBJ databases">
        <authorList>
            <person name="Hull J."/>
        </authorList>
    </citation>
    <scope>NUCLEOTIDE SEQUENCE</scope>
</reference>
<dbReference type="EMBL" id="GBHO01033297">
    <property type="protein sequence ID" value="JAG10307.1"/>
    <property type="molecule type" value="Transcribed_RNA"/>
</dbReference>
<dbReference type="EMBL" id="GBRD01005914">
    <property type="protein sequence ID" value="JAG59907.1"/>
    <property type="molecule type" value="Transcribed_RNA"/>
</dbReference>
<reference evidence="6" key="4">
    <citation type="journal article" date="2016" name="Gigascience">
        <title>De novo construction of an expanded transcriptome assembly for the western tarnished plant bug, Lygus hesperus.</title>
        <authorList>
            <person name="Tassone E.E."/>
            <person name="Geib S.M."/>
            <person name="Hall B."/>
            <person name="Fabrick J.A."/>
            <person name="Brent C.S."/>
            <person name="Hull J.J."/>
        </authorList>
    </citation>
    <scope>NUCLEOTIDE SEQUENCE</scope>
</reference>
<feature type="domain" description="Sulfotransferase" evidence="3">
    <location>
        <begin position="55"/>
        <end position="324"/>
    </location>
</feature>
<keyword evidence="2 4" id="KW-0808">Transferase</keyword>
<organism evidence="4">
    <name type="scientific">Lygus hesperus</name>
    <name type="common">Western plant bug</name>
    <dbReference type="NCBI Taxonomy" id="30085"/>
    <lineage>
        <taxon>Eukaryota</taxon>
        <taxon>Metazoa</taxon>
        <taxon>Ecdysozoa</taxon>
        <taxon>Arthropoda</taxon>
        <taxon>Hexapoda</taxon>
        <taxon>Insecta</taxon>
        <taxon>Pterygota</taxon>
        <taxon>Neoptera</taxon>
        <taxon>Paraneoptera</taxon>
        <taxon>Hemiptera</taxon>
        <taxon>Heteroptera</taxon>
        <taxon>Panheteroptera</taxon>
        <taxon>Cimicomorpha</taxon>
        <taxon>Miridae</taxon>
        <taxon>Mirini</taxon>
        <taxon>Lygus</taxon>
    </lineage>
</organism>
<evidence type="ECO:0000259" key="3">
    <source>
        <dbReference type="Pfam" id="PF00685"/>
    </source>
</evidence>
<evidence type="ECO:0000313" key="4">
    <source>
        <dbReference type="EMBL" id="JAG10307.1"/>
    </source>
</evidence>
<gene>
    <name evidence="4" type="primary">SULT1C4_0</name>
    <name evidence="6" type="synonym">SULT1C4_3</name>
    <name evidence="4" type="ORF">CM83_87464</name>
    <name evidence="6" type="ORF">g.60980</name>
</gene>
<dbReference type="AlphaFoldDB" id="A0A0A9WPB6"/>
<dbReference type="PANTHER" id="PTHR11783">
    <property type="entry name" value="SULFOTRANSFERASE SULT"/>
    <property type="match status" value="1"/>
</dbReference>
<comment type="similarity">
    <text evidence="1">Belongs to the sulfotransferase 1 family.</text>
</comment>
<evidence type="ECO:0000313" key="5">
    <source>
        <dbReference type="EMBL" id="JAG59907.1"/>
    </source>
</evidence>
<evidence type="ECO:0000313" key="6">
    <source>
        <dbReference type="EMBL" id="JAQ02839.1"/>
    </source>
</evidence>
<name>A0A0A9WPB6_LYGHE</name>
<evidence type="ECO:0000256" key="1">
    <source>
        <dbReference type="ARBA" id="ARBA00005771"/>
    </source>
</evidence>
<reference evidence="4" key="1">
    <citation type="journal article" date="2014" name="PLoS ONE">
        <title>Transcriptome-Based Identification of ABC Transporters in the Western Tarnished Plant Bug Lygus hesperus.</title>
        <authorList>
            <person name="Hull J.J."/>
            <person name="Chaney K."/>
            <person name="Geib S.M."/>
            <person name="Fabrick J.A."/>
            <person name="Brent C.S."/>
            <person name="Walsh D."/>
            <person name="Lavine L.C."/>
        </authorList>
    </citation>
    <scope>NUCLEOTIDE SEQUENCE</scope>
</reference>
<protein>
    <submittedName>
        <fullName evidence="4">Sulfotransferase 1C4</fullName>
    </submittedName>
</protein>